<evidence type="ECO:0000313" key="1">
    <source>
        <dbReference type="EMBL" id="CAG6490802.1"/>
    </source>
</evidence>
<proteinExistence type="predicted"/>
<accession>A0A8D8CCE0</accession>
<organism evidence="1">
    <name type="scientific">Culex pipiens</name>
    <name type="common">House mosquito</name>
    <dbReference type="NCBI Taxonomy" id="7175"/>
    <lineage>
        <taxon>Eukaryota</taxon>
        <taxon>Metazoa</taxon>
        <taxon>Ecdysozoa</taxon>
        <taxon>Arthropoda</taxon>
        <taxon>Hexapoda</taxon>
        <taxon>Insecta</taxon>
        <taxon>Pterygota</taxon>
        <taxon>Neoptera</taxon>
        <taxon>Endopterygota</taxon>
        <taxon>Diptera</taxon>
        <taxon>Nematocera</taxon>
        <taxon>Culicoidea</taxon>
        <taxon>Culicidae</taxon>
        <taxon>Culicinae</taxon>
        <taxon>Culicini</taxon>
        <taxon>Culex</taxon>
        <taxon>Culex</taxon>
    </lineage>
</organism>
<sequence>MISSLVWPARLSKPSNHSACSLRRLLAVRSSWARCASSSIRAICVWLLLTNCFARLPASISSLWVCWIASYISSKSAGSGLFKVGHGRRGVGERDGKWLYL</sequence>
<protein>
    <submittedName>
        <fullName evidence="1">(northern house mosquito) hypothetical protein</fullName>
    </submittedName>
</protein>
<reference evidence="1" key="1">
    <citation type="submission" date="2021-05" db="EMBL/GenBank/DDBJ databases">
        <authorList>
            <person name="Alioto T."/>
            <person name="Alioto T."/>
            <person name="Gomez Garrido J."/>
        </authorList>
    </citation>
    <scope>NUCLEOTIDE SEQUENCE</scope>
</reference>
<dbReference type="EMBL" id="HBUE01116969">
    <property type="protein sequence ID" value="CAG6490802.1"/>
    <property type="molecule type" value="Transcribed_RNA"/>
</dbReference>
<name>A0A8D8CCE0_CULPI</name>
<dbReference type="AlphaFoldDB" id="A0A8D8CCE0"/>
<dbReference type="EMBL" id="HBUE01116964">
    <property type="protein sequence ID" value="CAG6490796.1"/>
    <property type="molecule type" value="Transcribed_RNA"/>
</dbReference>